<evidence type="ECO:0000256" key="4">
    <source>
        <dbReference type="ARBA" id="ARBA00022801"/>
    </source>
</evidence>
<dbReference type="HAMAP" id="MF_00651">
    <property type="entry name" value="Nuclease_YqgF"/>
    <property type="match status" value="1"/>
</dbReference>
<dbReference type="CDD" id="cd16964">
    <property type="entry name" value="YqgF"/>
    <property type="match status" value="1"/>
</dbReference>
<dbReference type="Gene3D" id="3.30.420.140">
    <property type="entry name" value="YqgF/RNase H-like domain"/>
    <property type="match status" value="1"/>
</dbReference>
<keyword evidence="3" id="KW-0540">Nuclease</keyword>
<dbReference type="AlphaFoldDB" id="A0A2V3II35"/>
<dbReference type="InterPro" id="IPR005227">
    <property type="entry name" value="YqgF"/>
</dbReference>
<sequence>METAAFAGFIPVFSTSNTKAPRSRVNLVARIGERTLGVDYGLRRVGLAVSVGVAPRPLQRVEHRNDPRRAALDVARVANSNLADAIVVGMPFLLVGAEGEQALATRRFIEELVSSAPWAKIFTLNETFTSMDARTQLYDMGITGKDVKTYIDSTSAVMLLQRYFSDNDDYKAEVIHTPQPAGEEERRSGNERITFAEWRKQIMDRAAQGSQTGKQPKKK</sequence>
<evidence type="ECO:0000256" key="3">
    <source>
        <dbReference type="ARBA" id="ARBA00022722"/>
    </source>
</evidence>
<organism evidence="6 7">
    <name type="scientific">Gracilariopsis chorda</name>
    <dbReference type="NCBI Taxonomy" id="448386"/>
    <lineage>
        <taxon>Eukaryota</taxon>
        <taxon>Rhodophyta</taxon>
        <taxon>Florideophyceae</taxon>
        <taxon>Rhodymeniophycidae</taxon>
        <taxon>Gracilariales</taxon>
        <taxon>Gracilariaceae</taxon>
        <taxon>Gracilariopsis</taxon>
    </lineage>
</organism>
<dbReference type="Proteomes" id="UP000247409">
    <property type="component" value="Unassembled WGS sequence"/>
</dbReference>
<dbReference type="OrthoDB" id="430851at2759"/>
<evidence type="ECO:0000256" key="1">
    <source>
        <dbReference type="ARBA" id="ARBA00022490"/>
    </source>
</evidence>
<keyword evidence="1" id="KW-0963">Cytoplasm</keyword>
<reference evidence="6 7" key="1">
    <citation type="journal article" date="2018" name="Mol. Biol. Evol.">
        <title>Analysis of the draft genome of the red seaweed Gracilariopsis chorda provides insights into genome size evolution in Rhodophyta.</title>
        <authorList>
            <person name="Lee J."/>
            <person name="Yang E.C."/>
            <person name="Graf L."/>
            <person name="Yang J.H."/>
            <person name="Qiu H."/>
            <person name="Zel Zion U."/>
            <person name="Chan C.X."/>
            <person name="Stephens T.G."/>
            <person name="Weber A.P.M."/>
            <person name="Boo G.H."/>
            <person name="Boo S.M."/>
            <person name="Kim K.M."/>
            <person name="Shin Y."/>
            <person name="Jung M."/>
            <person name="Lee S.J."/>
            <person name="Yim H.S."/>
            <person name="Lee J.H."/>
            <person name="Bhattacharya D."/>
            <person name="Yoon H.S."/>
        </authorList>
    </citation>
    <scope>NUCLEOTIDE SEQUENCE [LARGE SCALE GENOMIC DNA]</scope>
    <source>
        <strain evidence="6 7">SKKU-2015</strain>
        <tissue evidence="6">Whole body</tissue>
    </source>
</reference>
<dbReference type="InterPro" id="IPR037027">
    <property type="entry name" value="YqgF/RNaseH-like_dom_sf"/>
</dbReference>
<dbReference type="GO" id="GO:0016787">
    <property type="term" value="F:hydrolase activity"/>
    <property type="evidence" value="ECO:0007669"/>
    <property type="project" value="UniProtKB-KW"/>
</dbReference>
<evidence type="ECO:0000256" key="2">
    <source>
        <dbReference type="ARBA" id="ARBA00022517"/>
    </source>
</evidence>
<dbReference type="InterPro" id="IPR006641">
    <property type="entry name" value="YqgF/RNaseH-like_dom"/>
</dbReference>
<dbReference type="STRING" id="448386.A0A2V3II35"/>
<gene>
    <name evidence="6" type="ORF">BWQ96_08520</name>
</gene>
<dbReference type="GO" id="GO:0004518">
    <property type="term" value="F:nuclease activity"/>
    <property type="evidence" value="ECO:0007669"/>
    <property type="project" value="UniProtKB-KW"/>
</dbReference>
<dbReference type="GO" id="GO:0000967">
    <property type="term" value="P:rRNA 5'-end processing"/>
    <property type="evidence" value="ECO:0007669"/>
    <property type="project" value="TreeGrafter"/>
</dbReference>
<dbReference type="Pfam" id="PF03652">
    <property type="entry name" value="RuvX"/>
    <property type="match status" value="1"/>
</dbReference>
<dbReference type="InterPro" id="IPR012337">
    <property type="entry name" value="RNaseH-like_sf"/>
</dbReference>
<comment type="caution">
    <text evidence="6">The sequence shown here is derived from an EMBL/GenBank/DDBJ whole genome shotgun (WGS) entry which is preliminary data.</text>
</comment>
<dbReference type="PANTHER" id="PTHR33317">
    <property type="entry name" value="POLYNUCLEOTIDYL TRANSFERASE, RIBONUCLEASE H-LIKE SUPERFAMILY PROTEIN"/>
    <property type="match status" value="1"/>
</dbReference>
<dbReference type="SMART" id="SM00732">
    <property type="entry name" value="YqgFc"/>
    <property type="match status" value="1"/>
</dbReference>
<dbReference type="EMBL" id="NBIV01000198">
    <property type="protein sequence ID" value="PXF41731.1"/>
    <property type="molecule type" value="Genomic_DNA"/>
</dbReference>
<dbReference type="SUPFAM" id="SSF53098">
    <property type="entry name" value="Ribonuclease H-like"/>
    <property type="match status" value="1"/>
</dbReference>
<dbReference type="NCBIfam" id="TIGR00250">
    <property type="entry name" value="RNAse_H_YqgF"/>
    <property type="match status" value="1"/>
</dbReference>
<proteinExistence type="inferred from homology"/>
<dbReference type="PANTHER" id="PTHR33317:SF4">
    <property type="entry name" value="POLYNUCLEOTIDYL TRANSFERASE, RIBONUCLEASE H-LIKE SUPERFAMILY PROTEIN"/>
    <property type="match status" value="1"/>
</dbReference>
<keyword evidence="4" id="KW-0378">Hydrolase</keyword>
<accession>A0A2V3II35</accession>
<name>A0A2V3II35_9FLOR</name>
<evidence type="ECO:0000313" key="6">
    <source>
        <dbReference type="EMBL" id="PXF41731.1"/>
    </source>
</evidence>
<evidence type="ECO:0000313" key="7">
    <source>
        <dbReference type="Proteomes" id="UP000247409"/>
    </source>
</evidence>
<feature type="domain" description="YqgF/RNase H-like" evidence="5">
    <location>
        <begin position="33"/>
        <end position="133"/>
    </location>
</feature>
<keyword evidence="7" id="KW-1185">Reference proteome</keyword>
<keyword evidence="2" id="KW-0690">Ribosome biogenesis</keyword>
<protein>
    <submittedName>
        <fullName evidence="6">Putative pre-16S rRNA nuclease</fullName>
    </submittedName>
</protein>
<evidence type="ECO:0000259" key="5">
    <source>
        <dbReference type="SMART" id="SM00732"/>
    </source>
</evidence>